<dbReference type="Pfam" id="PF05552">
    <property type="entry name" value="MS_channel_1st_1"/>
    <property type="match status" value="1"/>
</dbReference>
<dbReference type="AlphaFoldDB" id="A0A4R3Y558"/>
<reference evidence="10 12" key="1">
    <citation type="submission" date="2019-03" db="EMBL/GenBank/DDBJ databases">
        <title>Genomic Encyclopedia of Type Strains, Phase IV (KMG-IV): sequencing the most valuable type-strain genomes for metagenomic binning, comparative biology and taxonomic classification.</title>
        <authorList>
            <person name="Goeker M."/>
        </authorList>
    </citation>
    <scope>NUCLEOTIDE SEQUENCE [LARGE SCALE GENOMIC DNA]</scope>
    <source>
        <strain evidence="10 12">DSM 28140</strain>
    </source>
</reference>
<feature type="transmembrane region" description="Helical" evidence="7">
    <location>
        <begin position="63"/>
        <end position="86"/>
    </location>
</feature>
<evidence type="ECO:0000313" key="10">
    <source>
        <dbReference type="EMBL" id="TCV85948.1"/>
    </source>
</evidence>
<evidence type="ECO:0000313" key="12">
    <source>
        <dbReference type="Proteomes" id="UP000294619"/>
    </source>
</evidence>
<reference evidence="11 13" key="2">
    <citation type="submission" date="2019-05" db="EMBL/GenBank/DDBJ databases">
        <title>Pasteurellaceae isolates from reptiles.</title>
        <authorList>
            <person name="Bojesen A.M."/>
            <person name="Lund E."/>
        </authorList>
    </citation>
    <scope>NUCLEOTIDE SEQUENCE [LARGE SCALE GENOMIC DNA]</scope>
    <source>
        <strain evidence="11 13">ELNT2x</strain>
    </source>
</reference>
<keyword evidence="5 7" id="KW-1133">Transmembrane helix</keyword>
<evidence type="ECO:0000256" key="2">
    <source>
        <dbReference type="ARBA" id="ARBA00008017"/>
    </source>
</evidence>
<accession>A0A4R3Y558</accession>
<dbReference type="SUPFAM" id="SSF82689">
    <property type="entry name" value="Mechanosensitive channel protein MscS (YggB), C-terminal domain"/>
    <property type="match status" value="1"/>
</dbReference>
<dbReference type="SUPFAM" id="SSF50182">
    <property type="entry name" value="Sm-like ribonucleoproteins"/>
    <property type="match status" value="1"/>
</dbReference>
<dbReference type="Gene3D" id="2.30.30.60">
    <property type="match status" value="1"/>
</dbReference>
<dbReference type="Gene3D" id="3.30.70.100">
    <property type="match status" value="1"/>
</dbReference>
<dbReference type="EMBL" id="VDGV01000004">
    <property type="protein sequence ID" value="TNG93653.1"/>
    <property type="molecule type" value="Genomic_DNA"/>
</dbReference>
<keyword evidence="7" id="KW-0997">Cell inner membrane</keyword>
<dbReference type="InterPro" id="IPR011014">
    <property type="entry name" value="MscS_channel_TM-2"/>
</dbReference>
<dbReference type="GO" id="GO:0008381">
    <property type="term" value="F:mechanosensitive monoatomic ion channel activity"/>
    <property type="evidence" value="ECO:0007669"/>
    <property type="project" value="InterPro"/>
</dbReference>
<dbReference type="RefSeq" id="WP_132967322.1">
    <property type="nucleotide sequence ID" value="NZ_LEKL01000003.1"/>
</dbReference>
<keyword evidence="13" id="KW-1185">Reference proteome</keyword>
<evidence type="ECO:0000259" key="9">
    <source>
        <dbReference type="Pfam" id="PF21082"/>
    </source>
</evidence>
<evidence type="ECO:0000256" key="1">
    <source>
        <dbReference type="ARBA" id="ARBA00004651"/>
    </source>
</evidence>
<dbReference type="Proteomes" id="UP000294619">
    <property type="component" value="Unassembled WGS sequence"/>
</dbReference>
<dbReference type="SUPFAM" id="SSF82861">
    <property type="entry name" value="Mechanosensitive channel protein MscS (YggB), transmembrane region"/>
    <property type="match status" value="1"/>
</dbReference>
<gene>
    <name evidence="10" type="ORF">EDC16_10715</name>
    <name evidence="11" type="ORF">FHQ21_00375</name>
</gene>
<keyword evidence="3" id="KW-1003">Cell membrane</keyword>
<feature type="transmembrane region" description="Helical" evidence="7">
    <location>
        <begin position="21"/>
        <end position="42"/>
    </location>
</feature>
<evidence type="ECO:0000256" key="6">
    <source>
        <dbReference type="ARBA" id="ARBA00023136"/>
    </source>
</evidence>
<keyword evidence="6 7" id="KW-0472">Membrane</keyword>
<keyword evidence="7" id="KW-0813">Transport</keyword>
<feature type="domain" description="Mechanosensitive ion channel MscS C-terminal" evidence="9">
    <location>
        <begin position="186"/>
        <end position="271"/>
    </location>
</feature>
<keyword evidence="7" id="KW-0406">Ion transport</keyword>
<dbReference type="Gene3D" id="1.10.287.1260">
    <property type="match status" value="1"/>
</dbReference>
<dbReference type="Pfam" id="PF21082">
    <property type="entry name" value="MS_channel_3rd"/>
    <property type="match status" value="1"/>
</dbReference>
<evidence type="ECO:0000256" key="7">
    <source>
        <dbReference type="RuleBase" id="RU369025"/>
    </source>
</evidence>
<sequence length="302" mass="33890">MQTEQTLSLVEQTLVTWQQKIIGFLPNLALSAAVLIVGHYLARLLQKITFKACNRVFSNNLRLAKMTSTLVYWIILFATMILVLDILNLTNLLTHLLAGAGIIGIIAGFAFKDIASNAFSGLLIKSQQPFKTTHWVKIDDYLGEVQEIGMITTTLKTLGGKLAHVPNQLIYSGVFINYSALGKQRIVVSGGVSYGDELEKVKSVTLELVNQFEFVLDKAQTDFYFTEIGSSTYNFEVRFWIDFVNYTQYLAAKSEVIMQLKKRFEQEQISIAYNVMTLDFGVKGGVNLFDNRIQLQQENGAS</sequence>
<comment type="subunit">
    <text evidence="7">Homoheptamer.</text>
</comment>
<dbReference type="InterPro" id="IPR023408">
    <property type="entry name" value="MscS_beta-dom_sf"/>
</dbReference>
<dbReference type="InterPro" id="IPR011066">
    <property type="entry name" value="MscS_channel_C_sf"/>
</dbReference>
<evidence type="ECO:0000256" key="5">
    <source>
        <dbReference type="ARBA" id="ARBA00022989"/>
    </source>
</evidence>
<organism evidence="10 12">
    <name type="scientific">Testudinibacter aquarius</name>
    <dbReference type="NCBI Taxonomy" id="1524974"/>
    <lineage>
        <taxon>Bacteria</taxon>
        <taxon>Pseudomonadati</taxon>
        <taxon>Pseudomonadota</taxon>
        <taxon>Gammaproteobacteria</taxon>
        <taxon>Pasteurellales</taxon>
        <taxon>Pasteurellaceae</taxon>
        <taxon>Testudinibacter</taxon>
    </lineage>
</organism>
<dbReference type="InterPro" id="IPR006685">
    <property type="entry name" value="MscS_channel_2nd"/>
</dbReference>
<proteinExistence type="inferred from homology"/>
<comment type="caution">
    <text evidence="10">The sequence shown here is derived from an EMBL/GenBank/DDBJ whole genome shotgun (WGS) entry which is preliminary data.</text>
</comment>
<comment type="subcellular location">
    <subcellularLocation>
        <location evidence="7">Cell inner membrane</location>
        <topology evidence="7">Multi-pass membrane protein</topology>
    </subcellularLocation>
    <subcellularLocation>
        <location evidence="1">Cell membrane</location>
        <topology evidence="1">Multi-pass membrane protein</topology>
    </subcellularLocation>
</comment>
<dbReference type="Proteomes" id="UP000305526">
    <property type="component" value="Unassembled WGS sequence"/>
</dbReference>
<evidence type="ECO:0000256" key="4">
    <source>
        <dbReference type="ARBA" id="ARBA00022692"/>
    </source>
</evidence>
<dbReference type="PANTHER" id="PTHR30221:SF1">
    <property type="entry name" value="SMALL-CONDUCTANCE MECHANOSENSITIVE CHANNEL"/>
    <property type="match status" value="1"/>
</dbReference>
<dbReference type="PANTHER" id="PTHR30221">
    <property type="entry name" value="SMALL-CONDUCTANCE MECHANOSENSITIVE CHANNEL"/>
    <property type="match status" value="1"/>
</dbReference>
<dbReference type="GO" id="GO:0005886">
    <property type="term" value="C:plasma membrane"/>
    <property type="evidence" value="ECO:0007669"/>
    <property type="project" value="UniProtKB-SubCell"/>
</dbReference>
<evidence type="ECO:0000313" key="11">
    <source>
        <dbReference type="EMBL" id="TNG93653.1"/>
    </source>
</evidence>
<dbReference type="InterPro" id="IPR049278">
    <property type="entry name" value="MS_channel_C"/>
</dbReference>
<feature type="transmembrane region" description="Helical" evidence="7">
    <location>
        <begin position="92"/>
        <end position="111"/>
    </location>
</feature>
<evidence type="ECO:0000313" key="13">
    <source>
        <dbReference type="Proteomes" id="UP000305526"/>
    </source>
</evidence>
<keyword evidence="4 7" id="KW-0812">Transmembrane</keyword>
<dbReference type="EMBL" id="SMCP01000007">
    <property type="protein sequence ID" value="TCV85948.1"/>
    <property type="molecule type" value="Genomic_DNA"/>
</dbReference>
<protein>
    <recommendedName>
        <fullName evidence="7">Small-conductance mechanosensitive channel</fullName>
    </recommendedName>
</protein>
<dbReference type="Pfam" id="PF00924">
    <property type="entry name" value="MS_channel_2nd"/>
    <property type="match status" value="1"/>
</dbReference>
<comment type="caution">
    <text evidence="7">Lacks conserved residue(s) required for the propagation of feature annotation.</text>
</comment>
<evidence type="ECO:0000259" key="8">
    <source>
        <dbReference type="Pfam" id="PF00924"/>
    </source>
</evidence>
<dbReference type="InterPro" id="IPR008910">
    <property type="entry name" value="MSC_TM_helix"/>
</dbReference>
<dbReference type="InterPro" id="IPR045275">
    <property type="entry name" value="MscS_archaea/bacteria_type"/>
</dbReference>
<keyword evidence="7" id="KW-0407">Ion channel</keyword>
<evidence type="ECO:0000256" key="3">
    <source>
        <dbReference type="ARBA" id="ARBA00022475"/>
    </source>
</evidence>
<name>A0A4R3Y558_9PAST</name>
<comment type="similarity">
    <text evidence="2 7">Belongs to the MscS (TC 1.A.23) family.</text>
</comment>
<dbReference type="InterPro" id="IPR010920">
    <property type="entry name" value="LSM_dom_sf"/>
</dbReference>
<feature type="domain" description="Mechanosensitive ion channel MscS" evidence="8">
    <location>
        <begin position="113"/>
        <end position="179"/>
    </location>
</feature>
<comment type="function">
    <text evidence="7">Mechanosensitive channel that participates in the regulation of osmotic pressure changes within the cell, opening in response to stretch forces in the membrane lipid bilayer, without the need for other proteins. Contributes to normal resistance to hypoosmotic shock. Forms an ion channel of 1.0 nanosiemens conductance with a slight preference for anions.</text>
</comment>